<dbReference type="Proteomes" id="UP000037326">
    <property type="component" value="Unassembled WGS sequence"/>
</dbReference>
<protein>
    <recommendedName>
        <fullName evidence="4">DUF1093 domain-containing protein</fullName>
    </recommendedName>
</protein>
<sequence>MKIMKFLAITFLLTTFLVGCGDKGALIEKDYYVQINEELQTPNSNGHYVYAQVGYDKDGNEKVVSFFADKPFKEGTIVCIPRSLEGYTGDPKEINMDDLPENIKGTFIQS</sequence>
<dbReference type="InterPro" id="IPR006542">
    <property type="entry name" value="DUF1093"/>
</dbReference>
<dbReference type="AlphaFoldDB" id="A0A0K9FE14"/>
<keyword evidence="1" id="KW-0732">Signal</keyword>
<dbReference type="SUPFAM" id="SSF159121">
    <property type="entry name" value="BC4932-like"/>
    <property type="match status" value="1"/>
</dbReference>
<name>A0A0K9FE14_9BACI</name>
<dbReference type="OrthoDB" id="2931158at2"/>
<comment type="caution">
    <text evidence="2">The sequence shown here is derived from an EMBL/GenBank/DDBJ whole genome shotgun (WGS) entry which is preliminary data.</text>
</comment>
<dbReference type="PROSITE" id="PS51257">
    <property type="entry name" value="PROKAR_LIPOPROTEIN"/>
    <property type="match status" value="1"/>
</dbReference>
<evidence type="ECO:0000256" key="1">
    <source>
        <dbReference type="SAM" id="SignalP"/>
    </source>
</evidence>
<evidence type="ECO:0000313" key="2">
    <source>
        <dbReference type="EMBL" id="KMY32433.1"/>
    </source>
</evidence>
<dbReference type="PANTHER" id="PTHR36433">
    <property type="entry name" value="HYPOTHETICAL CYTOSOLIC PROTEIN"/>
    <property type="match status" value="1"/>
</dbReference>
<dbReference type="Gene3D" id="2.40.50.480">
    <property type="match status" value="1"/>
</dbReference>
<proteinExistence type="predicted"/>
<organism evidence="2 3">
    <name type="scientific">Lysinibacillus xylanilyticus</name>
    <dbReference type="NCBI Taxonomy" id="582475"/>
    <lineage>
        <taxon>Bacteria</taxon>
        <taxon>Bacillati</taxon>
        <taxon>Bacillota</taxon>
        <taxon>Bacilli</taxon>
        <taxon>Bacillales</taxon>
        <taxon>Bacillaceae</taxon>
        <taxon>Lysinibacillus</taxon>
    </lineage>
</organism>
<dbReference type="PANTHER" id="PTHR36433:SF2">
    <property type="entry name" value="YXEA FAMILY PROTEIN"/>
    <property type="match status" value="1"/>
</dbReference>
<reference evidence="3" key="1">
    <citation type="submission" date="2015-07" db="EMBL/GenBank/DDBJ databases">
        <authorList>
            <consortium name="Consortium for Microbial Forensics and Genomics (microFORGE)"/>
            <person name="Knight B.M."/>
            <person name="Roberts D.P."/>
            <person name="Lin D."/>
            <person name="Hari K."/>
            <person name="Fletcher J."/>
            <person name="Melcher U."/>
            <person name="Blagden T."/>
            <person name="Winegar R.A."/>
        </authorList>
    </citation>
    <scope>NUCLEOTIDE SEQUENCE [LARGE SCALE GENOMIC DNA]</scope>
    <source>
        <strain evidence="3">DSM 23493</strain>
    </source>
</reference>
<dbReference type="InterPro" id="IPR036166">
    <property type="entry name" value="YxeA-like_sf"/>
</dbReference>
<dbReference type="GeneID" id="96598566"/>
<evidence type="ECO:0000313" key="3">
    <source>
        <dbReference type="Proteomes" id="UP000037326"/>
    </source>
</evidence>
<evidence type="ECO:0008006" key="4">
    <source>
        <dbReference type="Google" id="ProtNLM"/>
    </source>
</evidence>
<dbReference type="PATRIC" id="fig|582475.4.peg.1566"/>
<dbReference type="RefSeq" id="WP_049665695.1">
    <property type="nucleotide sequence ID" value="NZ_LFXJ01000005.1"/>
</dbReference>
<feature type="signal peptide" evidence="1">
    <location>
        <begin position="1"/>
        <end position="20"/>
    </location>
</feature>
<feature type="chain" id="PRO_5038762711" description="DUF1093 domain-containing protein" evidence="1">
    <location>
        <begin position="21"/>
        <end position="110"/>
    </location>
</feature>
<gene>
    <name evidence="2" type="ORF">ACZ11_09915</name>
</gene>
<accession>A0A0K9FE14</accession>
<dbReference type="Pfam" id="PF06486">
    <property type="entry name" value="DUF1093"/>
    <property type="match status" value="1"/>
</dbReference>
<dbReference type="EMBL" id="LFXJ01000005">
    <property type="protein sequence ID" value="KMY32433.1"/>
    <property type="molecule type" value="Genomic_DNA"/>
</dbReference>